<feature type="domain" description="Spore germination protein N-terminal" evidence="10">
    <location>
        <begin position="29"/>
        <end position="204"/>
    </location>
</feature>
<dbReference type="OrthoDB" id="1949745at2"/>
<evidence type="ECO:0000256" key="7">
    <source>
        <dbReference type="ARBA" id="ARBA00023288"/>
    </source>
</evidence>
<dbReference type="AlphaFoldDB" id="A0A2T0BCV3"/>
<dbReference type="NCBIfam" id="TIGR02887">
    <property type="entry name" value="spore_ger_x_C"/>
    <property type="match status" value="1"/>
</dbReference>
<dbReference type="PANTHER" id="PTHR35789:SF1">
    <property type="entry name" value="SPORE GERMINATION PROTEIN B3"/>
    <property type="match status" value="1"/>
</dbReference>
<evidence type="ECO:0000256" key="4">
    <source>
        <dbReference type="ARBA" id="ARBA00022729"/>
    </source>
</evidence>
<evidence type="ECO:0000256" key="6">
    <source>
        <dbReference type="ARBA" id="ARBA00023139"/>
    </source>
</evidence>
<comment type="subcellular location">
    <subcellularLocation>
        <location evidence="1">Membrane</location>
        <topology evidence="1">Lipid-anchor</topology>
    </subcellularLocation>
</comment>
<dbReference type="PANTHER" id="PTHR35789">
    <property type="entry name" value="SPORE GERMINATION PROTEIN B3"/>
    <property type="match status" value="1"/>
</dbReference>
<accession>A0A2T0BCV3</accession>
<evidence type="ECO:0000256" key="5">
    <source>
        <dbReference type="ARBA" id="ARBA00023136"/>
    </source>
</evidence>
<keyword evidence="8" id="KW-0812">Transmembrane</keyword>
<dbReference type="Pfam" id="PF25198">
    <property type="entry name" value="Spore_GerAC_N"/>
    <property type="match status" value="1"/>
</dbReference>
<keyword evidence="6" id="KW-0564">Palmitate</keyword>
<keyword evidence="5 8" id="KW-0472">Membrane</keyword>
<gene>
    <name evidence="11" type="primary">gerAC_3</name>
    <name evidence="11" type="ORF">CLLU_30730</name>
</gene>
<evidence type="ECO:0000256" key="1">
    <source>
        <dbReference type="ARBA" id="ARBA00004635"/>
    </source>
</evidence>
<evidence type="ECO:0000313" key="11">
    <source>
        <dbReference type="EMBL" id="PRR81672.1"/>
    </source>
</evidence>
<keyword evidence="12" id="KW-1185">Reference proteome</keyword>
<protein>
    <submittedName>
        <fullName evidence="11">Spore germination protein A3</fullName>
    </submittedName>
</protein>
<feature type="domain" description="Spore germination GerAC-like C-terminal" evidence="9">
    <location>
        <begin position="212"/>
        <end position="371"/>
    </location>
</feature>
<dbReference type="Pfam" id="PF05504">
    <property type="entry name" value="Spore_GerAC"/>
    <property type="match status" value="1"/>
</dbReference>
<evidence type="ECO:0000259" key="9">
    <source>
        <dbReference type="Pfam" id="PF05504"/>
    </source>
</evidence>
<keyword evidence="7" id="KW-0449">Lipoprotein</keyword>
<name>A0A2T0BCV3_9CLOT</name>
<dbReference type="InterPro" id="IPR046953">
    <property type="entry name" value="Spore_GerAC-like_C"/>
</dbReference>
<evidence type="ECO:0000256" key="8">
    <source>
        <dbReference type="SAM" id="Phobius"/>
    </source>
</evidence>
<organism evidence="11 12">
    <name type="scientific">Clostridium luticellarii</name>
    <dbReference type="NCBI Taxonomy" id="1691940"/>
    <lineage>
        <taxon>Bacteria</taxon>
        <taxon>Bacillati</taxon>
        <taxon>Bacillota</taxon>
        <taxon>Clostridia</taxon>
        <taxon>Eubacteriales</taxon>
        <taxon>Clostridiaceae</taxon>
        <taxon>Clostridium</taxon>
    </lineage>
</organism>
<dbReference type="InterPro" id="IPR008844">
    <property type="entry name" value="Spore_GerAC-like"/>
</dbReference>
<comment type="similarity">
    <text evidence="2">Belongs to the GerABKC lipoprotein family.</text>
</comment>
<dbReference type="EMBL" id="PVXP01000066">
    <property type="protein sequence ID" value="PRR81672.1"/>
    <property type="molecule type" value="Genomic_DNA"/>
</dbReference>
<dbReference type="RefSeq" id="WP_106010631.1">
    <property type="nucleotide sequence ID" value="NZ_PVXP01000066.1"/>
</dbReference>
<sequence length="379" mass="43188">MKKNKFLIIIPLMIMIFSFFITGMESTDSIENLEIVSGLGIDIKCKTDNSIEYSVPLSAYVFDESGESSENTRISSTIRDGVARTLGATRENRQSISDKQSILGFEKVYVVSENSAVYGIGPIMDILFRNPQLNDTGYFVICKGRAKDMLSYKVKGYPSSSDFIEGLLKNEFNYAFFPKNTKITDLYTSLRVEGVNPVIPYIEIGNDGIKVSGMALFKDERMVARSDFDDSKWLNLLRNDKGRGIVSLQKTSKNYSDFYADSSRKVHVDKIDGKLHFTIDLRLKGDIVTNTYFRDLSKNKDVKRAFEKKIDEKVRKNCYLIINKMKNEYKMDCIGLGQYAAARYGRWSNTDWNREVLNSSIDINVKTSIKSWGRGSFEK</sequence>
<evidence type="ECO:0000313" key="12">
    <source>
        <dbReference type="Proteomes" id="UP000237798"/>
    </source>
</evidence>
<evidence type="ECO:0000256" key="2">
    <source>
        <dbReference type="ARBA" id="ARBA00007886"/>
    </source>
</evidence>
<comment type="caution">
    <text evidence="11">The sequence shown here is derived from an EMBL/GenBank/DDBJ whole genome shotgun (WGS) entry which is preliminary data.</text>
</comment>
<dbReference type="GO" id="GO:0009847">
    <property type="term" value="P:spore germination"/>
    <property type="evidence" value="ECO:0007669"/>
    <property type="project" value="InterPro"/>
</dbReference>
<keyword evidence="3" id="KW-0309">Germination</keyword>
<keyword evidence="4" id="KW-0732">Signal</keyword>
<feature type="transmembrane region" description="Helical" evidence="8">
    <location>
        <begin position="7"/>
        <end position="24"/>
    </location>
</feature>
<dbReference type="InterPro" id="IPR057336">
    <property type="entry name" value="GerAC_N"/>
</dbReference>
<dbReference type="Proteomes" id="UP000237798">
    <property type="component" value="Unassembled WGS sequence"/>
</dbReference>
<keyword evidence="8" id="KW-1133">Transmembrane helix</keyword>
<dbReference type="Gene3D" id="3.30.300.210">
    <property type="entry name" value="Nutrient germinant receptor protein C, domain 3"/>
    <property type="match status" value="1"/>
</dbReference>
<reference evidence="11 12" key="1">
    <citation type="submission" date="2018-03" db="EMBL/GenBank/DDBJ databases">
        <title>Genome sequence of Clostridium luticellarii DSM 29923.</title>
        <authorList>
            <person name="Poehlein A."/>
            <person name="Daniel R."/>
        </authorList>
    </citation>
    <scope>NUCLEOTIDE SEQUENCE [LARGE SCALE GENOMIC DNA]</scope>
    <source>
        <strain evidence="11 12">DSM 29923</strain>
    </source>
</reference>
<proteinExistence type="inferred from homology"/>
<dbReference type="GO" id="GO:0016020">
    <property type="term" value="C:membrane"/>
    <property type="evidence" value="ECO:0007669"/>
    <property type="project" value="UniProtKB-SubCell"/>
</dbReference>
<dbReference type="InterPro" id="IPR038501">
    <property type="entry name" value="Spore_GerAC_C_sf"/>
</dbReference>
<evidence type="ECO:0000256" key="3">
    <source>
        <dbReference type="ARBA" id="ARBA00022544"/>
    </source>
</evidence>
<evidence type="ECO:0000259" key="10">
    <source>
        <dbReference type="Pfam" id="PF25198"/>
    </source>
</evidence>